<reference evidence="2 3" key="1">
    <citation type="submission" date="2015-06" db="EMBL/GenBank/DDBJ databases">
        <title>Cloning and characterization of the uncialamcin biosynthetic gene cluster.</title>
        <authorList>
            <person name="Yan X."/>
            <person name="Huang T."/>
            <person name="Ge H."/>
            <person name="Shen B."/>
        </authorList>
    </citation>
    <scope>NUCLEOTIDE SEQUENCE [LARGE SCALE GENOMIC DNA]</scope>
    <source>
        <strain evidence="2 3">DCA2648</strain>
    </source>
</reference>
<sequence>MQTNKKPRIIGAVLTTALLCTTGVACSGGDSDAKSDGSSASPAKALTAAFKKTTDAKSAKVDMTMRMPFANGGGDMDMSGVVGWEPSVMDVTLTGSSLGDEPGTPDKSRTVQRDGVMYMDMGSTAASGMEGKRWLKMDTKAVAEYAEETKDPTPRTMLDISLENTNQDPAQQLALLLESPNLKHVGTQKIDGAEAEHYKGKLTVAEMLKTNDALADLDKEERDELLKNMKKAGVKGYDIEAWVNGDDLPVRMDVKTQVERGVIDISTKYSDYGTEVKAEVPKASETLDLLETIKKLDKEDPA</sequence>
<keyword evidence="3" id="KW-1185">Reference proteome</keyword>
<dbReference type="Proteomes" id="UP000186455">
    <property type="component" value="Unassembled WGS sequence"/>
</dbReference>
<evidence type="ECO:0000313" key="2">
    <source>
        <dbReference type="EMBL" id="OKH91912.1"/>
    </source>
</evidence>
<dbReference type="InterPro" id="IPR029046">
    <property type="entry name" value="LolA/LolB/LppX"/>
</dbReference>
<feature type="signal peptide" evidence="1">
    <location>
        <begin position="1"/>
        <end position="27"/>
    </location>
</feature>
<dbReference type="PROSITE" id="PS51257">
    <property type="entry name" value="PROKAR_LIPOPROTEIN"/>
    <property type="match status" value="1"/>
</dbReference>
<protein>
    <recommendedName>
        <fullName evidence="4">Lipoprotein</fullName>
    </recommendedName>
</protein>
<dbReference type="Gene3D" id="2.50.20.20">
    <property type="match status" value="1"/>
</dbReference>
<dbReference type="STRING" id="1048205.AB852_27030"/>
<dbReference type="EMBL" id="LFBV01000008">
    <property type="protein sequence ID" value="OKH91912.1"/>
    <property type="molecule type" value="Genomic_DNA"/>
</dbReference>
<gene>
    <name evidence="2" type="ORF">AB852_27030</name>
</gene>
<accession>A0A1Q4V211</accession>
<proteinExistence type="predicted"/>
<feature type="chain" id="PRO_5039367108" description="Lipoprotein" evidence="1">
    <location>
        <begin position="28"/>
        <end position="302"/>
    </location>
</feature>
<name>A0A1Q4V211_9ACTN</name>
<evidence type="ECO:0000256" key="1">
    <source>
        <dbReference type="SAM" id="SignalP"/>
    </source>
</evidence>
<dbReference type="AlphaFoldDB" id="A0A1Q4V211"/>
<evidence type="ECO:0008006" key="4">
    <source>
        <dbReference type="Google" id="ProtNLM"/>
    </source>
</evidence>
<comment type="caution">
    <text evidence="2">The sequence shown here is derived from an EMBL/GenBank/DDBJ whole genome shotgun (WGS) entry which is preliminary data.</text>
</comment>
<dbReference type="RefSeq" id="WP_073792902.1">
    <property type="nucleotide sequence ID" value="NZ_CP109290.1"/>
</dbReference>
<dbReference type="SUPFAM" id="SSF89392">
    <property type="entry name" value="Prokaryotic lipoproteins and lipoprotein localization factors"/>
    <property type="match status" value="1"/>
</dbReference>
<keyword evidence="1" id="KW-0732">Signal</keyword>
<organism evidence="2 3">
    <name type="scientific">Streptomyces uncialis</name>
    <dbReference type="NCBI Taxonomy" id="1048205"/>
    <lineage>
        <taxon>Bacteria</taxon>
        <taxon>Bacillati</taxon>
        <taxon>Actinomycetota</taxon>
        <taxon>Actinomycetes</taxon>
        <taxon>Kitasatosporales</taxon>
        <taxon>Streptomycetaceae</taxon>
        <taxon>Streptomyces</taxon>
    </lineage>
</organism>
<dbReference type="GeneID" id="96794437"/>
<evidence type="ECO:0000313" key="3">
    <source>
        <dbReference type="Proteomes" id="UP000186455"/>
    </source>
</evidence>